<dbReference type="SUPFAM" id="SSF51735">
    <property type="entry name" value="NAD(P)-binding Rossmann-fold domains"/>
    <property type="match status" value="1"/>
</dbReference>
<proteinExistence type="inferred from homology"/>
<dbReference type="CDD" id="cd05233">
    <property type="entry name" value="SDR_c"/>
    <property type="match status" value="1"/>
</dbReference>
<dbReference type="InterPro" id="IPR002347">
    <property type="entry name" value="SDR_fam"/>
</dbReference>
<keyword evidence="2" id="KW-0560">Oxidoreductase</keyword>
<comment type="similarity">
    <text evidence="1">Belongs to the short-chain dehydrogenases/reductases (SDR) family.</text>
</comment>
<dbReference type="PANTHER" id="PTHR24321:SF8">
    <property type="entry name" value="ESTRADIOL 17-BETA-DEHYDROGENASE 8-RELATED"/>
    <property type="match status" value="1"/>
</dbReference>
<dbReference type="Gene3D" id="3.40.50.720">
    <property type="entry name" value="NAD(P)-binding Rossmann-like Domain"/>
    <property type="match status" value="1"/>
</dbReference>
<dbReference type="PROSITE" id="PS00061">
    <property type="entry name" value="ADH_SHORT"/>
    <property type="match status" value="1"/>
</dbReference>
<dbReference type="Proteomes" id="UP000179734">
    <property type="component" value="Unassembled WGS sequence"/>
</dbReference>
<evidence type="ECO:0000313" key="3">
    <source>
        <dbReference type="EMBL" id="OHV05572.1"/>
    </source>
</evidence>
<evidence type="ECO:0000256" key="1">
    <source>
        <dbReference type="ARBA" id="ARBA00006484"/>
    </source>
</evidence>
<dbReference type="PANTHER" id="PTHR24321">
    <property type="entry name" value="DEHYDROGENASES, SHORT CHAIN"/>
    <property type="match status" value="1"/>
</dbReference>
<name>A0A1S1NN90_9MYCO</name>
<dbReference type="Pfam" id="PF13561">
    <property type="entry name" value="adh_short_C2"/>
    <property type="match status" value="1"/>
</dbReference>
<reference evidence="3 4" key="1">
    <citation type="submission" date="2016-10" db="EMBL/GenBank/DDBJ databases">
        <title>Genome sequence of Mycobacterium talmonii.</title>
        <authorList>
            <person name="Greninger A.L."/>
            <person name="Elliott B."/>
            <person name="Vasireddy S."/>
            <person name="Vasireddy R."/>
        </authorList>
    </citation>
    <scope>NUCLEOTIDE SEQUENCE [LARGE SCALE GENOMIC DNA]</scope>
    <source>
        <strain evidence="4">NE-TNMC-100812</strain>
    </source>
</reference>
<dbReference type="GO" id="GO:0016491">
    <property type="term" value="F:oxidoreductase activity"/>
    <property type="evidence" value="ECO:0007669"/>
    <property type="project" value="UniProtKB-KW"/>
</dbReference>
<dbReference type="PRINTS" id="PR00080">
    <property type="entry name" value="SDRFAMILY"/>
</dbReference>
<sequence>MSGVIVTGSASGIGRACAEALVAEGRRVALWDIAPAVQQVAAELGMPGSVVDVCDDAALPTAVAAADAALEGVDGLVHAAGRVLVEPVGAYSVESWDAVLDVNLRAQAMLVQLLLPQLQRSAREGGSPAVVGISSIEGLAANPHIPAYCASKAGLLGLTKSMAAQLGPAGIRVNAVCPGFIRTPMLQLALDIDEVRAGFEQATPLGRIGDPTEVAHAVAFLMSPRASFITGAGQVVDGGVTSHHA</sequence>
<organism evidence="3 4">
    <name type="scientific">Mycobacterium talmoniae</name>
    <dbReference type="NCBI Taxonomy" id="1858794"/>
    <lineage>
        <taxon>Bacteria</taxon>
        <taxon>Bacillati</taxon>
        <taxon>Actinomycetota</taxon>
        <taxon>Actinomycetes</taxon>
        <taxon>Mycobacteriales</taxon>
        <taxon>Mycobacteriaceae</taxon>
        <taxon>Mycobacterium</taxon>
    </lineage>
</organism>
<evidence type="ECO:0000313" key="4">
    <source>
        <dbReference type="Proteomes" id="UP000179734"/>
    </source>
</evidence>
<dbReference type="InterPro" id="IPR020904">
    <property type="entry name" value="Sc_DH/Rdtase_CS"/>
</dbReference>
<dbReference type="AlphaFoldDB" id="A0A1S1NN90"/>
<gene>
    <name evidence="3" type="ORF">BKN37_05145</name>
</gene>
<dbReference type="InterPro" id="IPR036291">
    <property type="entry name" value="NAD(P)-bd_dom_sf"/>
</dbReference>
<keyword evidence="4" id="KW-1185">Reference proteome</keyword>
<dbReference type="PRINTS" id="PR00081">
    <property type="entry name" value="GDHRDH"/>
</dbReference>
<dbReference type="FunFam" id="3.40.50.720:FF:000084">
    <property type="entry name" value="Short-chain dehydrogenase reductase"/>
    <property type="match status" value="1"/>
</dbReference>
<comment type="caution">
    <text evidence="3">The sequence shown here is derived from an EMBL/GenBank/DDBJ whole genome shotgun (WGS) entry which is preliminary data.</text>
</comment>
<evidence type="ECO:0000256" key="2">
    <source>
        <dbReference type="ARBA" id="ARBA00023002"/>
    </source>
</evidence>
<dbReference type="EMBL" id="MLQM01000015">
    <property type="protein sequence ID" value="OHV05572.1"/>
    <property type="molecule type" value="Genomic_DNA"/>
</dbReference>
<accession>A0A1S1NN90</accession>
<protein>
    <submittedName>
        <fullName evidence="3">Short-chain dehydrogenase</fullName>
    </submittedName>
</protein>